<keyword evidence="2" id="KW-1185">Reference proteome</keyword>
<accession>A0AAV6HJX8</accession>
<name>A0AAV6HJX8_9TELE</name>
<dbReference type="GO" id="GO:0035091">
    <property type="term" value="F:phosphatidylinositol binding"/>
    <property type="evidence" value="ECO:0007669"/>
    <property type="project" value="InterPro"/>
</dbReference>
<dbReference type="Proteomes" id="UP000823561">
    <property type="component" value="Chromosome 1"/>
</dbReference>
<evidence type="ECO:0000313" key="2">
    <source>
        <dbReference type="Proteomes" id="UP000823561"/>
    </source>
</evidence>
<protein>
    <submittedName>
        <fullName evidence="1">Uncharacterized protein</fullName>
    </submittedName>
</protein>
<sequence length="183" mass="20445">MLWLGLYGIKEAEDNEAKLERVEGFLRTVVTLPIKYSQSEAVLSFFEASHLDLMIGNNLDPTQLLLYSPITISEIRRSNGFCLANTETIICDACSPAEQSLPIGSMGHVYEKTSEAEGNREHHTFAGDHKKGANPDSDIGHIKKTEANPIMKPPRQGIAPEVYMQKSKMTYLHMEAHETDILE</sequence>
<proteinExistence type="predicted"/>
<dbReference type="PANTHER" id="PTHR31433:SF0">
    <property type="entry name" value="PX DOMAIN-CONTAINING PROTEIN 1"/>
    <property type="match status" value="1"/>
</dbReference>
<dbReference type="InterPro" id="IPR036871">
    <property type="entry name" value="PX_dom_sf"/>
</dbReference>
<organism evidence="1 2">
    <name type="scientific">Alosa alosa</name>
    <name type="common">allis shad</name>
    <dbReference type="NCBI Taxonomy" id="278164"/>
    <lineage>
        <taxon>Eukaryota</taxon>
        <taxon>Metazoa</taxon>
        <taxon>Chordata</taxon>
        <taxon>Craniata</taxon>
        <taxon>Vertebrata</taxon>
        <taxon>Euteleostomi</taxon>
        <taxon>Actinopterygii</taxon>
        <taxon>Neopterygii</taxon>
        <taxon>Teleostei</taxon>
        <taxon>Clupei</taxon>
        <taxon>Clupeiformes</taxon>
        <taxon>Clupeoidei</taxon>
        <taxon>Clupeidae</taxon>
        <taxon>Alosa</taxon>
    </lineage>
</organism>
<dbReference type="SUPFAM" id="SSF64268">
    <property type="entry name" value="PX domain"/>
    <property type="match status" value="1"/>
</dbReference>
<comment type="caution">
    <text evidence="1">The sequence shown here is derived from an EMBL/GenBank/DDBJ whole genome shotgun (WGS) entry which is preliminary data.</text>
</comment>
<reference evidence="1 2" key="1">
    <citation type="submission" date="2020-10" db="EMBL/GenBank/DDBJ databases">
        <title>Chromosome-scale genome assembly of the Allis shad, Alosa alosa.</title>
        <authorList>
            <person name="Margot Z."/>
            <person name="Christophe K."/>
            <person name="Cabau C."/>
            <person name="Louis A."/>
            <person name="Berthelot C."/>
            <person name="Parey E."/>
            <person name="Roest Crollius H."/>
            <person name="Montfort J."/>
            <person name="Robinson-Rechavi M."/>
            <person name="Bucao C."/>
            <person name="Bouchez O."/>
            <person name="Gislard M."/>
            <person name="Lluch J."/>
            <person name="Milhes M."/>
            <person name="Lampietro C."/>
            <person name="Lopez Roques C."/>
            <person name="Donnadieu C."/>
            <person name="Braasch I."/>
            <person name="Desvignes T."/>
            <person name="Postlethwait J."/>
            <person name="Bobe J."/>
            <person name="Guiguen Y."/>
        </authorList>
    </citation>
    <scope>NUCLEOTIDE SEQUENCE [LARGE SCALE GENOMIC DNA]</scope>
    <source>
        <strain evidence="1">M-15738</strain>
        <tissue evidence="1">Blood</tissue>
    </source>
</reference>
<dbReference type="InterPro" id="IPR040288">
    <property type="entry name" value="PXDC1"/>
</dbReference>
<dbReference type="PANTHER" id="PTHR31433">
    <property type="entry name" value="PX DOMAIN-CONTAINING PROTEIN 1"/>
    <property type="match status" value="1"/>
</dbReference>
<dbReference type="AlphaFoldDB" id="A0AAV6HJX8"/>
<evidence type="ECO:0000313" key="1">
    <source>
        <dbReference type="EMBL" id="KAG5286689.1"/>
    </source>
</evidence>
<gene>
    <name evidence="1" type="ORF">AALO_G00017710</name>
</gene>
<dbReference type="EMBL" id="JADWDJ010000001">
    <property type="protein sequence ID" value="KAG5286689.1"/>
    <property type="molecule type" value="Genomic_DNA"/>
</dbReference>